<dbReference type="AlphaFoldDB" id="A0A392WGN2"/>
<dbReference type="EMBL" id="LXQA011454095">
    <property type="protein sequence ID" value="MCI97791.1"/>
    <property type="molecule type" value="Genomic_DNA"/>
</dbReference>
<keyword evidence="2" id="KW-1185">Reference proteome</keyword>
<dbReference type="Proteomes" id="UP000265520">
    <property type="component" value="Unassembled WGS sequence"/>
</dbReference>
<feature type="non-terminal residue" evidence="1">
    <location>
        <position position="40"/>
    </location>
</feature>
<name>A0A392WGN2_9FABA</name>
<reference evidence="1 2" key="1">
    <citation type="journal article" date="2018" name="Front. Plant Sci.">
        <title>Red Clover (Trifolium pratense) and Zigzag Clover (T. medium) - A Picture of Genomic Similarities and Differences.</title>
        <authorList>
            <person name="Dluhosova J."/>
            <person name="Istvanek J."/>
            <person name="Nedelnik J."/>
            <person name="Repkova J."/>
        </authorList>
    </citation>
    <scope>NUCLEOTIDE SEQUENCE [LARGE SCALE GENOMIC DNA]</scope>
    <source>
        <strain evidence="2">cv. 10/8</strain>
        <tissue evidence="1">Leaf</tissue>
    </source>
</reference>
<evidence type="ECO:0000313" key="2">
    <source>
        <dbReference type="Proteomes" id="UP000265520"/>
    </source>
</evidence>
<protein>
    <submittedName>
        <fullName evidence="1">Uncharacterized protein</fullName>
    </submittedName>
</protein>
<evidence type="ECO:0000313" key="1">
    <source>
        <dbReference type="EMBL" id="MCI97791.1"/>
    </source>
</evidence>
<proteinExistence type="predicted"/>
<accession>A0A392WGN2</accession>
<comment type="caution">
    <text evidence="1">The sequence shown here is derived from an EMBL/GenBank/DDBJ whole genome shotgun (WGS) entry which is preliminary data.</text>
</comment>
<sequence>MASSSQVTVPFVGRWKSLITTADGQSYVPDPKGDKKDFEI</sequence>
<organism evidence="1 2">
    <name type="scientific">Trifolium medium</name>
    <dbReference type="NCBI Taxonomy" id="97028"/>
    <lineage>
        <taxon>Eukaryota</taxon>
        <taxon>Viridiplantae</taxon>
        <taxon>Streptophyta</taxon>
        <taxon>Embryophyta</taxon>
        <taxon>Tracheophyta</taxon>
        <taxon>Spermatophyta</taxon>
        <taxon>Magnoliopsida</taxon>
        <taxon>eudicotyledons</taxon>
        <taxon>Gunneridae</taxon>
        <taxon>Pentapetalae</taxon>
        <taxon>rosids</taxon>
        <taxon>fabids</taxon>
        <taxon>Fabales</taxon>
        <taxon>Fabaceae</taxon>
        <taxon>Papilionoideae</taxon>
        <taxon>50 kb inversion clade</taxon>
        <taxon>NPAAA clade</taxon>
        <taxon>Hologalegina</taxon>
        <taxon>IRL clade</taxon>
        <taxon>Trifolieae</taxon>
        <taxon>Trifolium</taxon>
    </lineage>
</organism>